<dbReference type="SUPFAM" id="SSF57850">
    <property type="entry name" value="RING/U-box"/>
    <property type="match status" value="1"/>
</dbReference>
<dbReference type="InterPro" id="IPR013083">
    <property type="entry name" value="Znf_RING/FYVE/PHD"/>
</dbReference>
<gene>
    <name evidence="8" type="ORF">PAXRUDRAFT_136888</name>
</gene>
<name>A0A0D0DTG1_9AGAM</name>
<dbReference type="Gene3D" id="2.30.130.40">
    <property type="entry name" value="LON domain-like"/>
    <property type="match status" value="1"/>
</dbReference>
<dbReference type="CDD" id="cd16514">
    <property type="entry name" value="RING-HC_LONFs_rpt2"/>
    <property type="match status" value="1"/>
</dbReference>
<feature type="region of interest" description="Disordered" evidence="5">
    <location>
        <begin position="117"/>
        <end position="137"/>
    </location>
</feature>
<reference evidence="8 9" key="1">
    <citation type="submission" date="2014-04" db="EMBL/GenBank/DDBJ databases">
        <authorList>
            <consortium name="DOE Joint Genome Institute"/>
            <person name="Kuo A."/>
            <person name="Kohler A."/>
            <person name="Jargeat P."/>
            <person name="Nagy L.G."/>
            <person name="Floudas D."/>
            <person name="Copeland A."/>
            <person name="Barry K.W."/>
            <person name="Cichocki N."/>
            <person name="Veneault-Fourrey C."/>
            <person name="LaButti K."/>
            <person name="Lindquist E.A."/>
            <person name="Lipzen A."/>
            <person name="Lundell T."/>
            <person name="Morin E."/>
            <person name="Murat C."/>
            <person name="Sun H."/>
            <person name="Tunlid A."/>
            <person name="Henrissat B."/>
            <person name="Grigoriev I.V."/>
            <person name="Hibbett D.S."/>
            <person name="Martin F."/>
            <person name="Nordberg H.P."/>
            <person name="Cantor M.N."/>
            <person name="Hua S.X."/>
        </authorList>
    </citation>
    <scope>NUCLEOTIDE SEQUENCE [LARGE SCALE GENOMIC DNA]</scope>
    <source>
        <strain evidence="8 9">Ve08.2h10</strain>
    </source>
</reference>
<dbReference type="EMBL" id="KN824950">
    <property type="protein sequence ID" value="KIK97153.1"/>
    <property type="molecule type" value="Genomic_DNA"/>
</dbReference>
<dbReference type="OrthoDB" id="264917at2759"/>
<dbReference type="Pfam" id="PF02190">
    <property type="entry name" value="LON_substr_bdg"/>
    <property type="match status" value="1"/>
</dbReference>
<evidence type="ECO:0008006" key="10">
    <source>
        <dbReference type="Google" id="ProtNLM"/>
    </source>
</evidence>
<sequence length="517" mass="58040">MFPTPSDLFPLFYCPLCPPFTFLTAPTTLRCGHTLCSSHVTSSQCPIPSCSSQQQTFTPNIPVSSRISYFPAPPVPEQSILPEHSERKVDVRINNIGHLLIKAAKDTEVQSDDFLRRQQPDAPSADRPPSPTISRVPSRINSLADFEKTLTTELTCEICFMLLYQPVTTPCQHTFCSKCLQRSLDHSMLCPLCREDLPGFVYFQEHPHNKIIISLLLTAYPDSYASRGEAMEREERDSRLDTPIFVCQLSFPGMPTLLHFFEPRYRLMLRRCLERPSPTFGMIMPPRAAPMPGHGTNAGSEFGIMLEIKSVHMYPDGRSMVETWGIHRFRILERGSLDGYMIGRIERIDDYDDDLAGWAAGDNDDASLSSHAAQLVASSPSPQSLLTRIVSSVSAPVTPVSATSSQASTSSRPSQKFISTSALLETCHAFLRQLRAGTAPWVVQRFNYTYGPQPPDTDPGAFSFWMGMVLPIDEHEKAKLLPVKSARLRLRMVVGWIEQLNSNWPVFLYPFPRLRQI</sequence>
<dbReference type="InterPro" id="IPR046336">
    <property type="entry name" value="Lon_prtase_N_sf"/>
</dbReference>
<dbReference type="HOGENOM" id="CLU_013989_4_2_1"/>
<dbReference type="PANTHER" id="PTHR23327">
    <property type="entry name" value="RING FINGER PROTEIN 127"/>
    <property type="match status" value="1"/>
</dbReference>
<dbReference type="Gene3D" id="1.20.58.1480">
    <property type="match status" value="1"/>
</dbReference>
<evidence type="ECO:0000256" key="5">
    <source>
        <dbReference type="SAM" id="MobiDB-lite"/>
    </source>
</evidence>
<evidence type="ECO:0000259" key="7">
    <source>
        <dbReference type="PROSITE" id="PS51787"/>
    </source>
</evidence>
<protein>
    <recommendedName>
        <fullName evidence="10">RING-type E3 ubiquitin transferase</fullName>
    </recommendedName>
</protein>
<dbReference type="STRING" id="930991.A0A0D0DTG1"/>
<proteinExistence type="predicted"/>
<dbReference type="InterPro" id="IPR017907">
    <property type="entry name" value="Znf_RING_CS"/>
</dbReference>
<feature type="domain" description="RING-type" evidence="6">
    <location>
        <begin position="156"/>
        <end position="194"/>
    </location>
</feature>
<evidence type="ECO:0000313" key="8">
    <source>
        <dbReference type="EMBL" id="KIK97153.1"/>
    </source>
</evidence>
<dbReference type="InterPro" id="IPR003111">
    <property type="entry name" value="Lon_prtase_N"/>
</dbReference>
<dbReference type="InterPro" id="IPR015947">
    <property type="entry name" value="PUA-like_sf"/>
</dbReference>
<dbReference type="InParanoid" id="A0A0D0DTG1"/>
<dbReference type="SMART" id="SM00184">
    <property type="entry name" value="RING"/>
    <property type="match status" value="1"/>
</dbReference>
<evidence type="ECO:0000256" key="4">
    <source>
        <dbReference type="PROSITE-ProRule" id="PRU00175"/>
    </source>
</evidence>
<dbReference type="PROSITE" id="PS50089">
    <property type="entry name" value="ZF_RING_2"/>
    <property type="match status" value="1"/>
</dbReference>
<dbReference type="GO" id="GO:0008270">
    <property type="term" value="F:zinc ion binding"/>
    <property type="evidence" value="ECO:0007669"/>
    <property type="project" value="UniProtKB-KW"/>
</dbReference>
<dbReference type="SMART" id="SM00464">
    <property type="entry name" value="LON"/>
    <property type="match status" value="1"/>
</dbReference>
<keyword evidence="3" id="KW-0862">Zinc</keyword>
<feature type="domain" description="Lon N-terminal" evidence="7">
    <location>
        <begin position="233"/>
        <end position="501"/>
    </location>
</feature>
<evidence type="ECO:0000313" key="9">
    <source>
        <dbReference type="Proteomes" id="UP000054538"/>
    </source>
</evidence>
<evidence type="ECO:0000256" key="1">
    <source>
        <dbReference type="ARBA" id="ARBA00022723"/>
    </source>
</evidence>
<dbReference type="Proteomes" id="UP000054538">
    <property type="component" value="Unassembled WGS sequence"/>
</dbReference>
<dbReference type="InterPro" id="IPR001841">
    <property type="entry name" value="Znf_RING"/>
</dbReference>
<dbReference type="Gene3D" id="3.30.40.10">
    <property type="entry name" value="Zinc/RING finger domain, C3HC4 (zinc finger)"/>
    <property type="match status" value="1"/>
</dbReference>
<dbReference type="PROSITE" id="PS00518">
    <property type="entry name" value="ZF_RING_1"/>
    <property type="match status" value="1"/>
</dbReference>
<reference evidence="9" key="2">
    <citation type="submission" date="2015-01" db="EMBL/GenBank/DDBJ databases">
        <title>Evolutionary Origins and Diversification of the Mycorrhizal Mutualists.</title>
        <authorList>
            <consortium name="DOE Joint Genome Institute"/>
            <consortium name="Mycorrhizal Genomics Consortium"/>
            <person name="Kohler A."/>
            <person name="Kuo A."/>
            <person name="Nagy L.G."/>
            <person name="Floudas D."/>
            <person name="Copeland A."/>
            <person name="Barry K.W."/>
            <person name="Cichocki N."/>
            <person name="Veneault-Fourrey C."/>
            <person name="LaButti K."/>
            <person name="Lindquist E.A."/>
            <person name="Lipzen A."/>
            <person name="Lundell T."/>
            <person name="Morin E."/>
            <person name="Murat C."/>
            <person name="Riley R."/>
            <person name="Ohm R."/>
            <person name="Sun H."/>
            <person name="Tunlid A."/>
            <person name="Henrissat B."/>
            <person name="Grigoriev I.V."/>
            <person name="Hibbett D.S."/>
            <person name="Martin F."/>
        </authorList>
    </citation>
    <scope>NUCLEOTIDE SEQUENCE [LARGE SCALE GENOMIC DNA]</scope>
    <source>
        <strain evidence="9">Ve08.2h10</strain>
    </source>
</reference>
<organism evidence="8 9">
    <name type="scientific">Paxillus rubicundulus Ve08.2h10</name>
    <dbReference type="NCBI Taxonomy" id="930991"/>
    <lineage>
        <taxon>Eukaryota</taxon>
        <taxon>Fungi</taxon>
        <taxon>Dikarya</taxon>
        <taxon>Basidiomycota</taxon>
        <taxon>Agaricomycotina</taxon>
        <taxon>Agaricomycetes</taxon>
        <taxon>Agaricomycetidae</taxon>
        <taxon>Boletales</taxon>
        <taxon>Paxilineae</taxon>
        <taxon>Paxillaceae</taxon>
        <taxon>Paxillus</taxon>
    </lineage>
</organism>
<dbReference type="PANTHER" id="PTHR23327:SF42">
    <property type="entry name" value="LON PEPTIDASE N-TERMINAL DOMAIN AND RING FINGER PROTEIN C14F5.10C"/>
    <property type="match status" value="1"/>
</dbReference>
<evidence type="ECO:0000256" key="3">
    <source>
        <dbReference type="ARBA" id="ARBA00022833"/>
    </source>
</evidence>
<evidence type="ECO:0000259" key="6">
    <source>
        <dbReference type="PROSITE" id="PS50089"/>
    </source>
</evidence>
<keyword evidence="9" id="KW-1185">Reference proteome</keyword>
<keyword evidence="2 4" id="KW-0863">Zinc-finger</keyword>
<accession>A0A0D0DTG1</accession>
<dbReference type="GO" id="GO:0061630">
    <property type="term" value="F:ubiquitin protein ligase activity"/>
    <property type="evidence" value="ECO:0007669"/>
    <property type="project" value="TreeGrafter"/>
</dbReference>
<dbReference type="PROSITE" id="PS51787">
    <property type="entry name" value="LON_N"/>
    <property type="match status" value="1"/>
</dbReference>
<dbReference type="SUPFAM" id="SSF88697">
    <property type="entry name" value="PUA domain-like"/>
    <property type="match status" value="1"/>
</dbReference>
<dbReference type="Pfam" id="PF13923">
    <property type="entry name" value="zf-C3HC4_2"/>
    <property type="match status" value="1"/>
</dbReference>
<keyword evidence="1" id="KW-0479">Metal-binding</keyword>
<dbReference type="AlphaFoldDB" id="A0A0D0DTG1"/>
<evidence type="ECO:0000256" key="2">
    <source>
        <dbReference type="ARBA" id="ARBA00022771"/>
    </source>
</evidence>